<dbReference type="PANTHER" id="PTHR36175">
    <property type="entry name" value="CYANOPHYCINASE"/>
    <property type="match status" value="1"/>
</dbReference>
<name>A0A1H3WYR2_ALKAM</name>
<organism evidence="2 3">
    <name type="scientific">Alkalimonas amylolytica</name>
    <dbReference type="NCBI Taxonomy" id="152573"/>
    <lineage>
        <taxon>Bacteria</taxon>
        <taxon>Pseudomonadati</taxon>
        <taxon>Pseudomonadota</taxon>
        <taxon>Gammaproteobacteria</taxon>
        <taxon>Alkalimonas</taxon>
    </lineage>
</organism>
<dbReference type="Gene3D" id="3.40.50.880">
    <property type="match status" value="1"/>
</dbReference>
<evidence type="ECO:0000313" key="2">
    <source>
        <dbReference type="EMBL" id="SDZ92090.1"/>
    </source>
</evidence>
<dbReference type="SUPFAM" id="SSF52317">
    <property type="entry name" value="Class I glutamine amidotransferase-like"/>
    <property type="match status" value="1"/>
</dbReference>
<accession>A0A1H3WYR2</accession>
<dbReference type="EMBL" id="FNRM01000001">
    <property type="protein sequence ID" value="SDZ92090.1"/>
    <property type="molecule type" value="Genomic_DNA"/>
</dbReference>
<dbReference type="AlphaFoldDB" id="A0A1H3WYR2"/>
<sequence length="511" mass="55599">MNPMKYIKRTIVFFPLIAAFSLQSNEVIQSGHQMMLVGGGVSICTSEATGSCLPDTRFEHDDKPSSGKLQAEQVALLQTKDPFSRDLILDFVRQAAQLSGKEQPDVLVVTASSRNPFAAVDFYLELFTQAGAKVRWLPIHAAYQQAQRLGAESGCAQLDALFEQYHGLADPGQDHPDLMAYQQQFCQFGSEYSVALIDAADAIFFNGGDQSMTLQALRSFDGAATPELTAIERGLKAGTLLVGGTSAGTAVMSGSEPAAVPMITNGDSRYALAFGAHAVEPPERDCDEHGTCPEGLHENSLTYRAEGGAALFPWGILDTHFSERGREGRLLELALATDTRFGFGVDEATALLVSVPKKSSDEVWFEVQGRGGVFILDLSTAQQDHTADEKRISQVVTHYLTHGDKARLHQGQLSIQFADWKQGVADDAANPQQLNKILQHDHFQQLAHHLCVSNQKTASGQDQLAAARFSLQLSRSDQSKSKPGILVNDDQAFRFCSYQHMLLELTVAANP</sequence>
<protein>
    <submittedName>
        <fullName evidence="2">Cyanophycinase</fullName>
    </submittedName>
</protein>
<dbReference type="STRING" id="152573.SAMN04488051_10117"/>
<dbReference type="InterPro" id="IPR029062">
    <property type="entry name" value="Class_I_gatase-like"/>
</dbReference>
<keyword evidence="3" id="KW-1185">Reference proteome</keyword>
<dbReference type="PANTHER" id="PTHR36175:SF1">
    <property type="entry name" value="CYANOPHYCINASE"/>
    <property type="match status" value="1"/>
</dbReference>
<reference evidence="2 3" key="1">
    <citation type="submission" date="2016-10" db="EMBL/GenBank/DDBJ databases">
        <authorList>
            <person name="de Groot N.N."/>
        </authorList>
    </citation>
    <scope>NUCLEOTIDE SEQUENCE [LARGE SCALE GENOMIC DNA]</scope>
    <source>
        <strain evidence="2 3">CGMCC 1.3430</strain>
    </source>
</reference>
<keyword evidence="1" id="KW-0732">Signal</keyword>
<feature type="chain" id="PRO_5011513251" evidence="1">
    <location>
        <begin position="25"/>
        <end position="511"/>
    </location>
</feature>
<dbReference type="Proteomes" id="UP000198773">
    <property type="component" value="Unassembled WGS sequence"/>
</dbReference>
<feature type="signal peptide" evidence="1">
    <location>
        <begin position="1"/>
        <end position="24"/>
    </location>
</feature>
<evidence type="ECO:0000313" key="3">
    <source>
        <dbReference type="Proteomes" id="UP000198773"/>
    </source>
</evidence>
<evidence type="ECO:0000256" key="1">
    <source>
        <dbReference type="SAM" id="SignalP"/>
    </source>
</evidence>
<dbReference type="OrthoDB" id="9799980at2"/>
<dbReference type="RefSeq" id="WP_139243634.1">
    <property type="nucleotide sequence ID" value="NZ_FNRM01000001.1"/>
</dbReference>
<dbReference type="CDD" id="cd03145">
    <property type="entry name" value="GAT1_cyanophycinase"/>
    <property type="match status" value="1"/>
</dbReference>
<proteinExistence type="predicted"/>
<gene>
    <name evidence="2" type="ORF">SAMN04488051_10117</name>
</gene>